<dbReference type="PANTHER" id="PTHR43563">
    <property type="entry name" value="AMINE OXIDASE"/>
    <property type="match status" value="1"/>
</dbReference>
<feature type="binding site" evidence="9">
    <location>
        <begin position="36"/>
        <end position="37"/>
    </location>
    <ligand>
        <name>FAD</name>
        <dbReference type="ChEBI" id="CHEBI:57692"/>
    </ligand>
</feature>
<evidence type="ECO:0000256" key="2">
    <source>
        <dbReference type="ARBA" id="ARBA00004362"/>
    </source>
</evidence>
<reference evidence="12" key="1">
    <citation type="journal article" date="2023" name="Mol. Biol. Evol.">
        <title>Third-Generation Sequencing Reveals the Adaptive Role of the Epigenome in Three Deep-Sea Polychaetes.</title>
        <authorList>
            <person name="Perez M."/>
            <person name="Aroh O."/>
            <person name="Sun Y."/>
            <person name="Lan Y."/>
            <person name="Juniper S.K."/>
            <person name="Young C.R."/>
            <person name="Angers B."/>
            <person name="Qian P.Y."/>
        </authorList>
    </citation>
    <scope>NUCLEOTIDE SEQUENCE</scope>
    <source>
        <strain evidence="12">P08H-3</strain>
    </source>
</reference>
<evidence type="ECO:0000256" key="3">
    <source>
        <dbReference type="ARBA" id="ARBA00005995"/>
    </source>
</evidence>
<dbReference type="Gene3D" id="3.90.660.10">
    <property type="match status" value="1"/>
</dbReference>
<dbReference type="GO" id="GO:0097621">
    <property type="term" value="F:monoamine oxidase activity"/>
    <property type="evidence" value="ECO:0007669"/>
    <property type="project" value="UniProtKB-EC"/>
</dbReference>
<protein>
    <recommendedName>
        <fullName evidence="10">Amine oxidase</fullName>
        <ecNumber evidence="10">1.4.3.-</ecNumber>
    </recommendedName>
</protein>
<dbReference type="PRINTS" id="PR00757">
    <property type="entry name" value="AMINEOXDASEF"/>
</dbReference>
<sequence length="536" mass="60152">MSQSKEVDVIIVGAGLSGLSAAKRLREHGVSVLVLEARDRVGGRTYTKELEDCGWLDVGASYVGPMQTNILGLASEMGVKTYKVSSKGLYVFFFKGKALKYPDQWPHSNPIVWLDCNNMIRELDHMSEEVPVEQPWTAPKAQLWDHMTAQQWLESVCWTRAAMEWGRQFVHSVITVEPWEVSLLWLLWYVNSAGGVDSIWELEDAAQDSKFVGGSQQISKKLAERFEGSIKLNSPVVDIVQSEGWANVVTKNGNQYKCSYVIVAIPPWLQAQIHYEPPLSANKRQLLQKMPMGSCIKTQTYYKEAFWKEKGFNGVTATVDDTMLVGDTIDDTHDDSKYPALTGFIMASMAHTANRMTKEERERRTLECYSKYFDSTEALKPIHYEEFNWMEEAYTGGCFTSVCAPGVLTKFTSEIRSPHGRVMFAGSETATYWCGYMDGAVSAGMRAAGEVLYKLDVISQAHIEVKQESSDPARLPATVFVRHAPSVGGLIKTASIICVVTLGTVFLWKYDKHAINSLLTRGFGLRNPFSWTRNIF</sequence>
<dbReference type="AlphaFoldDB" id="A0AAD9IVD1"/>
<dbReference type="InterPro" id="IPR001613">
    <property type="entry name" value="Flavin_amine_oxidase"/>
</dbReference>
<evidence type="ECO:0000313" key="13">
    <source>
        <dbReference type="Proteomes" id="UP001208570"/>
    </source>
</evidence>
<keyword evidence="10" id="KW-0285">Flavoprotein</keyword>
<evidence type="ECO:0000256" key="10">
    <source>
        <dbReference type="RuleBase" id="RU362067"/>
    </source>
</evidence>
<evidence type="ECO:0000256" key="4">
    <source>
        <dbReference type="ARBA" id="ARBA00023002"/>
    </source>
</evidence>
<comment type="similarity">
    <text evidence="3 10">Belongs to the flavin monoamine oxidase family.</text>
</comment>
<evidence type="ECO:0000256" key="8">
    <source>
        <dbReference type="ARBA" id="ARBA00049430"/>
    </source>
</evidence>
<dbReference type="InterPro" id="IPR036188">
    <property type="entry name" value="FAD/NAD-bd_sf"/>
</dbReference>
<keyword evidence="10" id="KW-0274">FAD</keyword>
<dbReference type="Gene3D" id="1.10.405.10">
    <property type="entry name" value="Guanine Nucleotide Dissociation Inhibitor, domain 1"/>
    <property type="match status" value="1"/>
</dbReference>
<comment type="function">
    <text evidence="5">Catalyzes the oxidative deamination of primary and some secondary amines such as neurotransmitters, and exogenous amines including the tertiary amine, neurotoxin 1-methyl-4-phenyl-1,2,3,6-tetrahydropyridine (MPTP), with concomitant reduction of oxygen to hydrogen peroxide and participates in the metabolism of neuroactive and vasoactive amines in the central nervous system and peripheral tissues. Preferentially degrades benzylamine and phenylethylamine.</text>
</comment>
<dbReference type="PANTHER" id="PTHR43563:SF1">
    <property type="entry name" value="AMINE OXIDASE [FLAVIN-CONTAINING] B"/>
    <property type="match status" value="1"/>
</dbReference>
<dbReference type="SUPFAM" id="SSF54373">
    <property type="entry name" value="FAD-linked reductases, C-terminal domain"/>
    <property type="match status" value="1"/>
</dbReference>
<accession>A0AAD9IVD1</accession>
<dbReference type="EMBL" id="JAODUP010001064">
    <property type="protein sequence ID" value="KAK2141631.1"/>
    <property type="molecule type" value="Genomic_DNA"/>
</dbReference>
<evidence type="ECO:0000313" key="12">
    <source>
        <dbReference type="EMBL" id="KAK2141631.1"/>
    </source>
</evidence>
<feature type="binding site" evidence="9">
    <location>
        <position position="236"/>
    </location>
    <ligand>
        <name>FAD</name>
        <dbReference type="ChEBI" id="CHEBI:57692"/>
    </ligand>
</feature>
<dbReference type="InterPro" id="IPR050703">
    <property type="entry name" value="Flavin_MAO"/>
</dbReference>
<evidence type="ECO:0000256" key="1">
    <source>
        <dbReference type="ARBA" id="ARBA00001974"/>
    </source>
</evidence>
<dbReference type="InterPro" id="IPR002937">
    <property type="entry name" value="Amino_oxidase"/>
</dbReference>
<evidence type="ECO:0000256" key="9">
    <source>
        <dbReference type="PIRSR" id="PIRSR601613-1"/>
    </source>
</evidence>
<evidence type="ECO:0000256" key="5">
    <source>
        <dbReference type="ARBA" id="ARBA00045409"/>
    </source>
</evidence>
<proteinExistence type="inferred from homology"/>
<comment type="catalytic activity">
    <reaction evidence="8">
        <text>N-acetylputrescine + O2 + H2O = 4-acetamidobutanal + H2O2 + NH4(+)</text>
        <dbReference type="Rhea" id="RHEA:70283"/>
        <dbReference type="ChEBI" id="CHEBI:7386"/>
        <dbReference type="ChEBI" id="CHEBI:15377"/>
        <dbReference type="ChEBI" id="CHEBI:15379"/>
        <dbReference type="ChEBI" id="CHEBI:16240"/>
        <dbReference type="ChEBI" id="CHEBI:28938"/>
        <dbReference type="ChEBI" id="CHEBI:58263"/>
    </reaction>
    <physiologicalReaction direction="left-to-right" evidence="8">
        <dbReference type="Rhea" id="RHEA:70284"/>
    </physiologicalReaction>
</comment>
<dbReference type="Proteomes" id="UP001208570">
    <property type="component" value="Unassembled WGS sequence"/>
</dbReference>
<keyword evidence="13" id="KW-1185">Reference proteome</keyword>
<feature type="binding site" evidence="9">
    <location>
        <position position="344"/>
    </location>
    <ligand>
        <name>substrate</name>
    </ligand>
</feature>
<feature type="binding site" evidence="9">
    <location>
        <position position="428"/>
    </location>
    <ligand>
        <name>FAD</name>
        <dbReference type="ChEBI" id="CHEBI:57692"/>
    </ligand>
</feature>
<dbReference type="SUPFAM" id="SSF51905">
    <property type="entry name" value="FAD/NAD(P)-binding domain"/>
    <property type="match status" value="1"/>
</dbReference>
<dbReference type="Gene3D" id="3.50.50.60">
    <property type="entry name" value="FAD/NAD(P)-binding domain"/>
    <property type="match status" value="1"/>
</dbReference>
<dbReference type="GO" id="GO:0005741">
    <property type="term" value="C:mitochondrial outer membrane"/>
    <property type="evidence" value="ECO:0007669"/>
    <property type="project" value="UniProtKB-SubCell"/>
</dbReference>
<feature type="domain" description="Amine oxidase" evidence="11">
    <location>
        <begin position="16"/>
        <end position="452"/>
    </location>
</feature>
<comment type="catalytic activity">
    <reaction evidence="6">
        <text>a secondary aliphatic amine + O2 + H2O = a primary amine + an aldehyde + H2O2</text>
        <dbReference type="Rhea" id="RHEA:26414"/>
        <dbReference type="ChEBI" id="CHEBI:15377"/>
        <dbReference type="ChEBI" id="CHEBI:15379"/>
        <dbReference type="ChEBI" id="CHEBI:16240"/>
        <dbReference type="ChEBI" id="CHEBI:17478"/>
        <dbReference type="ChEBI" id="CHEBI:58855"/>
        <dbReference type="ChEBI" id="CHEBI:65296"/>
        <dbReference type="EC" id="1.4.3.4"/>
    </reaction>
</comment>
<comment type="caution">
    <text evidence="12">The sequence shown here is derived from an EMBL/GenBank/DDBJ whole genome shotgun (WGS) entry which is preliminary data.</text>
</comment>
<dbReference type="GO" id="GO:0008131">
    <property type="term" value="F:primary methylamine oxidase activity"/>
    <property type="evidence" value="ECO:0007669"/>
    <property type="project" value="UniProtKB-ARBA"/>
</dbReference>
<comment type="catalytic activity">
    <reaction evidence="7">
        <text>benzylamine + O2 + H2O = benzaldehyde + H2O2 + NH4(+)</text>
        <dbReference type="Rhea" id="RHEA:59424"/>
        <dbReference type="ChEBI" id="CHEBI:15377"/>
        <dbReference type="ChEBI" id="CHEBI:15379"/>
        <dbReference type="ChEBI" id="CHEBI:16240"/>
        <dbReference type="ChEBI" id="CHEBI:17169"/>
        <dbReference type="ChEBI" id="CHEBI:28938"/>
        <dbReference type="ChEBI" id="CHEBI:225238"/>
    </reaction>
    <physiologicalReaction direction="left-to-right" evidence="7">
        <dbReference type="Rhea" id="RHEA:59425"/>
    </physiologicalReaction>
</comment>
<organism evidence="12 13">
    <name type="scientific">Paralvinella palmiformis</name>
    <dbReference type="NCBI Taxonomy" id="53620"/>
    <lineage>
        <taxon>Eukaryota</taxon>
        <taxon>Metazoa</taxon>
        <taxon>Spiralia</taxon>
        <taxon>Lophotrochozoa</taxon>
        <taxon>Annelida</taxon>
        <taxon>Polychaeta</taxon>
        <taxon>Sedentaria</taxon>
        <taxon>Canalipalpata</taxon>
        <taxon>Terebellida</taxon>
        <taxon>Terebelliformia</taxon>
        <taxon>Alvinellidae</taxon>
        <taxon>Paralvinella</taxon>
    </lineage>
</organism>
<evidence type="ECO:0000259" key="11">
    <source>
        <dbReference type="Pfam" id="PF01593"/>
    </source>
</evidence>
<name>A0AAD9IVD1_9ANNE</name>
<comment type="subcellular location">
    <subcellularLocation>
        <location evidence="2">Mitochondrion outer membrane</location>
        <topology evidence="2">Single-pass type IV membrane protein</topology>
        <orientation evidence="2">Cytoplasmic side</orientation>
    </subcellularLocation>
</comment>
<dbReference type="Pfam" id="PF01593">
    <property type="entry name" value="Amino_oxidase"/>
    <property type="match status" value="1"/>
</dbReference>
<evidence type="ECO:0000256" key="6">
    <source>
        <dbReference type="ARBA" id="ARBA00048448"/>
    </source>
</evidence>
<dbReference type="EC" id="1.4.3.-" evidence="10"/>
<gene>
    <name evidence="12" type="ORF">LSH36_1064g00049</name>
</gene>
<feature type="binding site" evidence="9">
    <location>
        <position position="17"/>
    </location>
    <ligand>
        <name>FAD</name>
        <dbReference type="ChEBI" id="CHEBI:57692"/>
    </ligand>
</feature>
<evidence type="ECO:0000256" key="7">
    <source>
        <dbReference type="ARBA" id="ARBA00049354"/>
    </source>
</evidence>
<keyword evidence="4 10" id="KW-0560">Oxidoreductase</keyword>
<comment type="cofactor">
    <cofactor evidence="1 10">
        <name>FAD</name>
        <dbReference type="ChEBI" id="CHEBI:57692"/>
    </cofactor>
</comment>